<sequence>MTDVSAFPMPRTCPLDPPEQLGRLRAEQPITRVRLWDGTTPWLVTRYDDVRAVLADPRFSADPARPGYPARGPAGKRRAGSVSFLIGRLIEQRVRTGELTTRQVAAMAVLLLVAGHETTANMIALGTLSLLTLTHTGRRRVAVEDAYPALLRRFPGLRLATDAGRLRFRDEMPLYGVDTLPVTW</sequence>
<dbReference type="SUPFAM" id="SSF48264">
    <property type="entry name" value="Cytochrome P450"/>
    <property type="match status" value="1"/>
</dbReference>
<evidence type="ECO:0000313" key="4">
    <source>
        <dbReference type="Proteomes" id="UP001596058"/>
    </source>
</evidence>
<feature type="region of interest" description="Disordered" evidence="2">
    <location>
        <begin position="1"/>
        <end position="20"/>
    </location>
</feature>
<comment type="caution">
    <text evidence="3">The sequence shown here is derived from an EMBL/GenBank/DDBJ whole genome shotgun (WGS) entry which is preliminary data.</text>
</comment>
<evidence type="ECO:0000313" key="3">
    <source>
        <dbReference type="EMBL" id="MFC5824186.1"/>
    </source>
</evidence>
<name>A0ABW1CHU6_9ACTN</name>
<keyword evidence="4" id="KW-1185">Reference proteome</keyword>
<dbReference type="EMBL" id="JBHSPA010000013">
    <property type="protein sequence ID" value="MFC5824186.1"/>
    <property type="molecule type" value="Genomic_DNA"/>
</dbReference>
<gene>
    <name evidence="3" type="ORF">ACFPZ3_10025</name>
</gene>
<dbReference type="PANTHER" id="PTHR46696">
    <property type="entry name" value="P450, PUTATIVE (EUROFUNG)-RELATED"/>
    <property type="match status" value="1"/>
</dbReference>
<dbReference type="PANTHER" id="PTHR46696:SF1">
    <property type="entry name" value="CYTOCHROME P450 YJIB-RELATED"/>
    <property type="match status" value="1"/>
</dbReference>
<protein>
    <recommendedName>
        <fullName evidence="5">Cytochrome P450</fullName>
    </recommendedName>
</protein>
<evidence type="ECO:0000256" key="1">
    <source>
        <dbReference type="ARBA" id="ARBA00010617"/>
    </source>
</evidence>
<evidence type="ECO:0008006" key="5">
    <source>
        <dbReference type="Google" id="ProtNLM"/>
    </source>
</evidence>
<accession>A0ABW1CHU6</accession>
<reference evidence="4" key="1">
    <citation type="journal article" date="2019" name="Int. J. Syst. Evol. Microbiol.">
        <title>The Global Catalogue of Microorganisms (GCM) 10K type strain sequencing project: providing services to taxonomists for standard genome sequencing and annotation.</title>
        <authorList>
            <consortium name="The Broad Institute Genomics Platform"/>
            <consortium name="The Broad Institute Genome Sequencing Center for Infectious Disease"/>
            <person name="Wu L."/>
            <person name="Ma J."/>
        </authorList>
    </citation>
    <scope>NUCLEOTIDE SEQUENCE [LARGE SCALE GENOMIC DNA]</scope>
    <source>
        <strain evidence="4">CCUG 53903</strain>
    </source>
</reference>
<proteinExistence type="inferred from homology"/>
<dbReference type="Gene3D" id="1.10.630.10">
    <property type="entry name" value="Cytochrome P450"/>
    <property type="match status" value="2"/>
</dbReference>
<evidence type="ECO:0000256" key="2">
    <source>
        <dbReference type="SAM" id="MobiDB-lite"/>
    </source>
</evidence>
<dbReference type="RefSeq" id="WP_379513715.1">
    <property type="nucleotide sequence ID" value="NZ_JBHSPA010000013.1"/>
</dbReference>
<dbReference type="InterPro" id="IPR036396">
    <property type="entry name" value="Cyt_P450_sf"/>
</dbReference>
<comment type="similarity">
    <text evidence="1">Belongs to the cytochrome P450 family.</text>
</comment>
<dbReference type="Proteomes" id="UP001596058">
    <property type="component" value="Unassembled WGS sequence"/>
</dbReference>
<organism evidence="3 4">
    <name type="scientific">Nonomuraea insulae</name>
    <dbReference type="NCBI Taxonomy" id="1616787"/>
    <lineage>
        <taxon>Bacteria</taxon>
        <taxon>Bacillati</taxon>
        <taxon>Actinomycetota</taxon>
        <taxon>Actinomycetes</taxon>
        <taxon>Streptosporangiales</taxon>
        <taxon>Streptosporangiaceae</taxon>
        <taxon>Nonomuraea</taxon>
    </lineage>
</organism>